<evidence type="ECO:0000256" key="2">
    <source>
        <dbReference type="ARBA" id="ARBA00004584"/>
    </source>
</evidence>
<keyword evidence="10" id="KW-1185">Reference proteome</keyword>
<feature type="compositionally biased region" description="Basic residues" evidence="8">
    <location>
        <begin position="1"/>
        <end position="10"/>
    </location>
</feature>
<evidence type="ECO:0000256" key="6">
    <source>
        <dbReference type="ARBA" id="ARBA00023242"/>
    </source>
</evidence>
<dbReference type="GO" id="GO:0000775">
    <property type="term" value="C:chromosome, centromeric region"/>
    <property type="evidence" value="ECO:0007669"/>
    <property type="project" value="UniProtKB-SubCell"/>
</dbReference>
<evidence type="ECO:0000256" key="1">
    <source>
        <dbReference type="ARBA" id="ARBA00004123"/>
    </source>
</evidence>
<dbReference type="CTD" id="55166"/>
<organism evidence="9 10">
    <name type="scientific">Monopterus albus</name>
    <name type="common">Swamp eel</name>
    <dbReference type="NCBI Taxonomy" id="43700"/>
    <lineage>
        <taxon>Eukaryota</taxon>
        <taxon>Metazoa</taxon>
        <taxon>Chordata</taxon>
        <taxon>Craniata</taxon>
        <taxon>Vertebrata</taxon>
        <taxon>Euteleostomi</taxon>
        <taxon>Actinopterygii</taxon>
        <taxon>Neopterygii</taxon>
        <taxon>Teleostei</taxon>
        <taxon>Neoteleostei</taxon>
        <taxon>Acanthomorphata</taxon>
        <taxon>Anabantaria</taxon>
        <taxon>Synbranchiformes</taxon>
        <taxon>Synbranchidae</taxon>
        <taxon>Monopterus</taxon>
    </lineage>
</organism>
<dbReference type="PANTHER" id="PTHR31345:SF3">
    <property type="entry name" value="CENTROMERE PROTEIN Q"/>
    <property type="match status" value="1"/>
</dbReference>
<dbReference type="PANTHER" id="PTHR31345">
    <property type="entry name" value="CENTROMERE PROTEIN Q"/>
    <property type="match status" value="1"/>
</dbReference>
<reference evidence="9" key="1">
    <citation type="submission" date="2025-08" db="UniProtKB">
        <authorList>
            <consortium name="Ensembl"/>
        </authorList>
    </citation>
    <scope>IDENTIFICATION</scope>
</reference>
<dbReference type="Ensembl" id="ENSMALT00000023801.1">
    <property type="protein sequence ID" value="ENSMALP00000023353.1"/>
    <property type="gene ID" value="ENSMALG00000016282.1"/>
</dbReference>
<feature type="compositionally biased region" description="Basic and acidic residues" evidence="8">
    <location>
        <begin position="25"/>
        <end position="46"/>
    </location>
</feature>
<dbReference type="InterPro" id="IPR025212">
    <property type="entry name" value="CAD_CENP-Q"/>
</dbReference>
<protein>
    <recommendedName>
        <fullName evidence="4">Centromere protein Q</fullName>
    </recommendedName>
</protein>
<dbReference type="OrthoDB" id="8927710at2759"/>
<dbReference type="RefSeq" id="XP_020464868.1">
    <property type="nucleotide sequence ID" value="XM_020609212.1"/>
</dbReference>
<dbReference type="KEGG" id="malb:109965304"/>
<feature type="region of interest" description="Disordered" evidence="8">
    <location>
        <begin position="1"/>
        <end position="72"/>
    </location>
</feature>
<feature type="compositionally biased region" description="Basic and acidic residues" evidence="8">
    <location>
        <begin position="57"/>
        <end position="67"/>
    </location>
</feature>
<keyword evidence="5" id="KW-0158">Chromosome</keyword>
<evidence type="ECO:0000256" key="3">
    <source>
        <dbReference type="ARBA" id="ARBA00008191"/>
    </source>
</evidence>
<keyword evidence="6" id="KW-0539">Nucleus</keyword>
<evidence type="ECO:0000256" key="7">
    <source>
        <dbReference type="ARBA" id="ARBA00023328"/>
    </source>
</evidence>
<evidence type="ECO:0000256" key="8">
    <source>
        <dbReference type="SAM" id="MobiDB-lite"/>
    </source>
</evidence>
<dbReference type="RefSeq" id="XP_020464887.1">
    <property type="nucleotide sequence ID" value="XM_020609231.1"/>
</dbReference>
<dbReference type="AlphaFoldDB" id="A0A3Q3JS09"/>
<evidence type="ECO:0000256" key="4">
    <source>
        <dbReference type="ARBA" id="ARBA00016397"/>
    </source>
</evidence>
<evidence type="ECO:0000313" key="10">
    <source>
        <dbReference type="Proteomes" id="UP000261600"/>
    </source>
</evidence>
<comment type="similarity">
    <text evidence="3">Belongs to the CENP-Q/OKP1 family.</text>
</comment>
<dbReference type="GeneID" id="109965304"/>
<evidence type="ECO:0000313" key="9">
    <source>
        <dbReference type="Ensembl" id="ENSMALP00000023353.1"/>
    </source>
</evidence>
<proteinExistence type="inferred from homology"/>
<comment type="subcellular location">
    <subcellularLocation>
        <location evidence="2">Chromosome</location>
        <location evidence="2">Centromere</location>
    </subcellularLocation>
    <subcellularLocation>
        <location evidence="1">Nucleus</location>
    </subcellularLocation>
</comment>
<dbReference type="Proteomes" id="UP000261600">
    <property type="component" value="Unplaced"/>
</dbReference>
<dbReference type="STRING" id="43700.ENSMALP00000023353"/>
<reference evidence="9" key="2">
    <citation type="submission" date="2025-09" db="UniProtKB">
        <authorList>
            <consortium name="Ensembl"/>
        </authorList>
    </citation>
    <scope>IDENTIFICATION</scope>
</reference>
<accession>A0A3Q3JS09</accession>
<name>A0A3Q3JS09_MONAL</name>
<evidence type="ECO:0000256" key="5">
    <source>
        <dbReference type="ARBA" id="ARBA00022454"/>
    </source>
</evidence>
<dbReference type="GO" id="GO:0005634">
    <property type="term" value="C:nucleus"/>
    <property type="evidence" value="ECO:0007669"/>
    <property type="project" value="UniProtKB-SubCell"/>
</dbReference>
<dbReference type="RefSeq" id="XP_020464878.1">
    <property type="nucleotide sequence ID" value="XM_020609222.1"/>
</dbReference>
<sequence>MKPVRGSHRAASKEPNLKNNKKTYGRKDETKKGTKRQAAEFQEKKLSGNNNGKNAHLRAEQKRKDEGLSSVRNKVKGQEKWALIQKSSVTALEDMIDFALLATLACRRADKKESQEHLNILKNRLVGHCAQLKVPVKKQKRLGYSTLLYQEESKKAVVGKKTLSTLEKDFSAVVSALESAERQTVSLQFTCSTLRDKVTEEEDKAKEILQITEQAVLSLSPLVPQKDETTLDARLIKIIPESDSETAARKLGEILQKSKAVQDAQALLLEAHKHADQLFNPDFILVMGAPGSEEN</sequence>
<keyword evidence="7" id="KW-0137">Centromere</keyword>